<sequence length="101" mass="11291">MLVLPLRVAHRIKPDDDAPSVQSHYRPFNPTTDVSAPVPRIGTLILAESFRLDFSLRIGTTGSQVPCRSLDQSHAAFMPDAEWAVSRHRPNLSRSVQSPRF</sequence>
<organism evidence="1 2">
    <name type="scientific">Burkholderia cepacia</name>
    <name type="common">Pseudomonas cepacia</name>
    <dbReference type="NCBI Taxonomy" id="292"/>
    <lineage>
        <taxon>Bacteria</taxon>
        <taxon>Pseudomonadati</taxon>
        <taxon>Pseudomonadota</taxon>
        <taxon>Betaproteobacteria</taxon>
        <taxon>Burkholderiales</taxon>
        <taxon>Burkholderiaceae</taxon>
        <taxon>Burkholderia</taxon>
        <taxon>Burkholderia cepacia complex</taxon>
    </lineage>
</organism>
<dbReference type="Proteomes" id="UP000238206">
    <property type="component" value="Unassembled WGS sequence"/>
</dbReference>
<evidence type="ECO:0000313" key="2">
    <source>
        <dbReference type="Proteomes" id="UP000238206"/>
    </source>
</evidence>
<dbReference type="EMBL" id="PUIQ01000116">
    <property type="protein sequence ID" value="PQP07357.1"/>
    <property type="molecule type" value="Genomic_DNA"/>
</dbReference>
<reference evidence="1 2" key="1">
    <citation type="submission" date="2018-02" db="EMBL/GenBank/DDBJ databases">
        <title>Draft genome sequencing of Burkholderia cepacia Y14-15.</title>
        <authorList>
            <person name="Zheng B.-X."/>
        </authorList>
    </citation>
    <scope>NUCLEOTIDE SEQUENCE [LARGE SCALE GENOMIC DNA]</scope>
    <source>
        <strain evidence="1 2">Y14-15</strain>
    </source>
</reference>
<name>A0A2S8HXR2_BURCE</name>
<comment type="caution">
    <text evidence="1">The sequence shown here is derived from an EMBL/GenBank/DDBJ whole genome shotgun (WGS) entry which is preliminary data.</text>
</comment>
<accession>A0A2S8HXR2</accession>
<gene>
    <name evidence="1" type="ORF">C5615_37830</name>
</gene>
<dbReference type="AlphaFoldDB" id="A0A2S8HXR2"/>
<evidence type="ECO:0000313" key="1">
    <source>
        <dbReference type="EMBL" id="PQP07357.1"/>
    </source>
</evidence>
<proteinExistence type="predicted"/>
<protein>
    <submittedName>
        <fullName evidence="1">Uncharacterized protein</fullName>
    </submittedName>
</protein>